<dbReference type="OrthoDB" id="1658288at2759"/>
<organism evidence="1 2">
    <name type="scientific">Naumovozyma castellii</name>
    <name type="common">Yeast</name>
    <name type="synonym">Saccharomyces castellii</name>
    <dbReference type="NCBI Taxonomy" id="27288"/>
    <lineage>
        <taxon>Eukaryota</taxon>
        <taxon>Fungi</taxon>
        <taxon>Dikarya</taxon>
        <taxon>Ascomycota</taxon>
        <taxon>Saccharomycotina</taxon>
        <taxon>Saccharomycetes</taxon>
        <taxon>Saccharomycetales</taxon>
        <taxon>Saccharomycetaceae</taxon>
        <taxon>Naumovozyma</taxon>
    </lineage>
</organism>
<dbReference type="InterPro" id="IPR011990">
    <property type="entry name" value="TPR-like_helical_dom_sf"/>
</dbReference>
<dbReference type="KEGG" id="ncs:NCAS_0B05990"/>
<dbReference type="RefSeq" id="XP_003675054.1">
    <property type="nucleotide sequence ID" value="XM_003675006.1"/>
</dbReference>
<keyword evidence="2" id="KW-1185">Reference proteome</keyword>
<sequence length="334" mass="38805">MNRVIIRRIATKSTSTLRPFHEIFPRKRLINRILFELDSNDTYKTLYPNFETLYLKHELPSTVSGPQLLLMDRVLLEVSKQQKMINEVLMKMRGELLELAAGKGENDAISTVCYNILSSPKDDSKGDAEDASRLIGELVKAGNVLTFKHLGDLSRLKGDINEAKLWYDKFMECVDQDETRVSDVSIIGQVLERLGEIEFNQSRVLGAEKYWLDAIARSKLEDSVKSYFYLSKVYLNSEPLKSRVLLENCATQGFRESFKELGYLELNYFKNLVKANEWFRLGMELFEIECFFGFFDSCYQLKEYKSCSKCLKSLETFKNINESYKKYGFRIRIS</sequence>
<dbReference type="HOGENOM" id="CLU_047859_0_0_1"/>
<dbReference type="InParanoid" id="G0V9R6"/>
<dbReference type="OMA" id="WFKLGME"/>
<name>G0V9R6_NAUCA</name>
<evidence type="ECO:0008006" key="3">
    <source>
        <dbReference type="Google" id="ProtNLM"/>
    </source>
</evidence>
<dbReference type="FunCoup" id="G0V9R6">
    <property type="interactions" value="20"/>
</dbReference>
<reference evidence="1 2" key="1">
    <citation type="journal article" date="2011" name="Proc. Natl. Acad. Sci. U.S.A.">
        <title>Evolutionary erosion of yeast sex chromosomes by mating-type switching accidents.</title>
        <authorList>
            <person name="Gordon J.L."/>
            <person name="Armisen D."/>
            <person name="Proux-Wera E."/>
            <person name="Oheigeartaigh S.S."/>
            <person name="Byrne K.P."/>
            <person name="Wolfe K.H."/>
        </authorList>
    </citation>
    <scope>NUCLEOTIDE SEQUENCE [LARGE SCALE GENOMIC DNA]</scope>
    <source>
        <strain evidence="2">ATCC 76901 / BCRC 22586 / CBS 4309 / NBRC 1992 / NRRL Y-12630</strain>
    </source>
</reference>
<proteinExistence type="predicted"/>
<dbReference type="GO" id="GO:0032979">
    <property type="term" value="P:protein insertion into mitochondrial inner membrane from matrix"/>
    <property type="evidence" value="ECO:0007669"/>
    <property type="project" value="EnsemblFungi"/>
</dbReference>
<evidence type="ECO:0000313" key="2">
    <source>
        <dbReference type="Proteomes" id="UP000001640"/>
    </source>
</evidence>
<dbReference type="AlphaFoldDB" id="G0V9R6"/>
<gene>
    <name evidence="1" type="primary">NCAS0B05990</name>
    <name evidence="1" type="ordered locus">NCAS_0B05990</name>
</gene>
<protein>
    <recommendedName>
        <fullName evidence="3">Protein MSS2, mitochondrial</fullName>
    </recommendedName>
</protein>
<reference key="2">
    <citation type="submission" date="2011-08" db="EMBL/GenBank/DDBJ databases">
        <title>Genome sequence of Naumovozyma castellii.</title>
        <authorList>
            <person name="Gordon J.L."/>
            <person name="Armisen D."/>
            <person name="Proux-Wera E."/>
            <person name="OhEigeartaigh S.S."/>
            <person name="Byrne K.P."/>
            <person name="Wolfe K.H."/>
        </authorList>
    </citation>
    <scope>NUCLEOTIDE SEQUENCE</scope>
    <source>
        <strain>Type strain:CBS 4309</strain>
    </source>
</reference>
<dbReference type="GO" id="GO:0005759">
    <property type="term" value="C:mitochondrial matrix"/>
    <property type="evidence" value="ECO:0007669"/>
    <property type="project" value="EnsemblFungi"/>
</dbReference>
<dbReference type="EMBL" id="HE576753">
    <property type="protein sequence ID" value="CCC68683.1"/>
    <property type="molecule type" value="Genomic_DNA"/>
</dbReference>
<dbReference type="Proteomes" id="UP000001640">
    <property type="component" value="Chromosome 2"/>
</dbReference>
<dbReference type="Gene3D" id="1.25.40.10">
    <property type="entry name" value="Tetratricopeptide repeat domain"/>
    <property type="match status" value="1"/>
</dbReference>
<evidence type="ECO:0000313" key="1">
    <source>
        <dbReference type="EMBL" id="CCC68683.1"/>
    </source>
</evidence>
<dbReference type="STRING" id="1064592.G0V9R6"/>
<dbReference type="eggNOG" id="ENOG502QU4R">
    <property type="taxonomic scope" value="Eukaryota"/>
</dbReference>
<accession>G0V9R6</accession>
<dbReference type="GeneID" id="96902240"/>